<accession>A0ABR1JFU5</accession>
<protein>
    <recommendedName>
        <fullName evidence="3">F-box domain-containing protein</fullName>
    </recommendedName>
</protein>
<gene>
    <name evidence="1" type="ORF">VKT23_009691</name>
</gene>
<sequence length="539" mass="60791">MNISLKESFSVESSSSTSRAAYNHGALSRLKEGEIHDSSGRPTIEDLITMAGAVELNAEQLDLVRKVVDLDRSLRETASTQGQTGTLLPDTTHDFIFRHLSPIDLHRYSLQNRAAYKAVQSFRKRAFDINKLLCRYFSPTEIPQFRHIQFTAGVLISGSSALQYFDRTVYPESDLDLYVCIQQCSILANFLESCGYVFQPRDSQQSRLDRNIAQALSQASEEQLDADYPLDGIAGIFTLVRDGQKIQIIAANGSTLEVVLHFHSTCVMNVITHANAYSFFPRATFETRRSVLARNNSSVNNASSAATRKYTARGWAIVDTVTSLESLGPHSEFSSFGIRHAGDSACWVIPLSPVEGLASGDDLWLNSWRVVWEHNRCLKLDFSVIQNHGFRFGRCIVKEISRDMRSPDGQSLRNDEELGRMIKELTSATNKQLEKCRQKLYSIIQRSGLETPALPSACAGDRLVAFLTDLYTSFTRDSIGCTFQFQKDIPCRGKTWLRVFVVIKLPRRPRRAFNFTMDKNVLADLRCARVEVEVKQEYF</sequence>
<reference evidence="1 2" key="1">
    <citation type="submission" date="2024-01" db="EMBL/GenBank/DDBJ databases">
        <title>A draft genome for the cacao thread blight pathogen Marasmiellus scandens.</title>
        <authorList>
            <person name="Baruah I.K."/>
            <person name="Leung J."/>
            <person name="Bukari Y."/>
            <person name="Amoako-Attah I."/>
            <person name="Meinhardt L.W."/>
            <person name="Bailey B.A."/>
            <person name="Cohen S.P."/>
        </authorList>
    </citation>
    <scope>NUCLEOTIDE SEQUENCE [LARGE SCALE GENOMIC DNA]</scope>
    <source>
        <strain evidence="1 2">GH-19</strain>
    </source>
</reference>
<keyword evidence="2" id="KW-1185">Reference proteome</keyword>
<name>A0ABR1JFU5_9AGAR</name>
<evidence type="ECO:0008006" key="3">
    <source>
        <dbReference type="Google" id="ProtNLM"/>
    </source>
</evidence>
<dbReference type="EMBL" id="JBANRG010000017">
    <property type="protein sequence ID" value="KAK7458692.1"/>
    <property type="molecule type" value="Genomic_DNA"/>
</dbReference>
<evidence type="ECO:0000313" key="2">
    <source>
        <dbReference type="Proteomes" id="UP001498398"/>
    </source>
</evidence>
<evidence type="ECO:0000313" key="1">
    <source>
        <dbReference type="EMBL" id="KAK7458692.1"/>
    </source>
</evidence>
<dbReference type="Proteomes" id="UP001498398">
    <property type="component" value="Unassembled WGS sequence"/>
</dbReference>
<organism evidence="1 2">
    <name type="scientific">Marasmiellus scandens</name>
    <dbReference type="NCBI Taxonomy" id="2682957"/>
    <lineage>
        <taxon>Eukaryota</taxon>
        <taxon>Fungi</taxon>
        <taxon>Dikarya</taxon>
        <taxon>Basidiomycota</taxon>
        <taxon>Agaricomycotina</taxon>
        <taxon>Agaricomycetes</taxon>
        <taxon>Agaricomycetidae</taxon>
        <taxon>Agaricales</taxon>
        <taxon>Marasmiineae</taxon>
        <taxon>Omphalotaceae</taxon>
        <taxon>Marasmiellus</taxon>
    </lineage>
</organism>
<proteinExistence type="predicted"/>
<comment type="caution">
    <text evidence="1">The sequence shown here is derived from an EMBL/GenBank/DDBJ whole genome shotgun (WGS) entry which is preliminary data.</text>
</comment>